<name>A0A8H3F987_9LECA</name>
<dbReference type="PANTHER" id="PTHR23502:SF5">
    <property type="entry name" value="QUINIDINE RESISTANCE PROTEIN 3"/>
    <property type="match status" value="1"/>
</dbReference>
<dbReference type="GO" id="GO:0015203">
    <property type="term" value="F:polyamine transmembrane transporter activity"/>
    <property type="evidence" value="ECO:0007669"/>
    <property type="project" value="TreeGrafter"/>
</dbReference>
<feature type="transmembrane region" description="Helical" evidence="6">
    <location>
        <begin position="231"/>
        <end position="252"/>
    </location>
</feature>
<comment type="caution">
    <text evidence="8">The sequence shown here is derived from an EMBL/GenBank/DDBJ whole genome shotgun (WGS) entry which is preliminary data.</text>
</comment>
<evidence type="ECO:0000256" key="5">
    <source>
        <dbReference type="SAM" id="MobiDB-lite"/>
    </source>
</evidence>
<dbReference type="PROSITE" id="PS50850">
    <property type="entry name" value="MFS"/>
    <property type="match status" value="1"/>
</dbReference>
<feature type="compositionally biased region" description="Basic and acidic residues" evidence="5">
    <location>
        <begin position="44"/>
        <end position="58"/>
    </location>
</feature>
<dbReference type="OrthoDB" id="3936150at2759"/>
<dbReference type="Pfam" id="PF07690">
    <property type="entry name" value="MFS_1"/>
    <property type="match status" value="1"/>
</dbReference>
<keyword evidence="2 6" id="KW-0812">Transmembrane</keyword>
<evidence type="ECO:0000256" key="6">
    <source>
        <dbReference type="SAM" id="Phobius"/>
    </source>
</evidence>
<evidence type="ECO:0000313" key="9">
    <source>
        <dbReference type="Proteomes" id="UP000664203"/>
    </source>
</evidence>
<keyword evidence="4 6" id="KW-0472">Membrane</keyword>
<comment type="subcellular location">
    <subcellularLocation>
        <location evidence="1">Membrane</location>
        <topology evidence="1">Multi-pass membrane protein</topology>
    </subcellularLocation>
</comment>
<dbReference type="EMBL" id="CAJPDR010000111">
    <property type="protein sequence ID" value="CAF9918422.1"/>
    <property type="molecule type" value="Genomic_DNA"/>
</dbReference>
<evidence type="ECO:0000256" key="1">
    <source>
        <dbReference type="ARBA" id="ARBA00004141"/>
    </source>
</evidence>
<feature type="transmembrane region" description="Helical" evidence="6">
    <location>
        <begin position="522"/>
        <end position="542"/>
    </location>
</feature>
<feature type="transmembrane region" description="Helical" evidence="6">
    <location>
        <begin position="499"/>
        <end position="516"/>
    </location>
</feature>
<dbReference type="SUPFAM" id="SSF103473">
    <property type="entry name" value="MFS general substrate transporter"/>
    <property type="match status" value="1"/>
</dbReference>
<keyword evidence="3 6" id="KW-1133">Transmembrane helix</keyword>
<sequence>MDNDTAKIGAQTIHHEPAKEFVGPAFEEKIEEAPSPDGSQPSIERTEKESGTRKRDIETLQTEFEDPEPVKVPRSKRRGLFGRCTIVAEVQEPKHYSRRIKWYITFVVALAAVAAPMGSTIIFPSLLQISDDLHTSPTITNLSAAFYMLSMSIFPLWWSSFSETLGRRTIYLTSFTLYILFNILAAVSKNIAMLIVMRVLGGGAAASVQAVGAGTIADVWEVRERGRAMGIFYLGPLCGPLFAPIIGGALAQKFGWRSTQWFLAIYGGAVLVFLFFALPETLKATESPSPDAEKVLASDRPNLNRTSSRQSVQRETAKCIKQGKRIFLDPLKIILYLRFPAVFITVYYASITFCSLYLLNISLQSTFSKPPYNFSTTLVGLAYIPSSIGYLLASLFGGKWTDKIMAREATRAGRYDENGKLMYRPEDRMRENAWTAAFLYPAALIWYGWTAEKGVFWLVPLIANFFFGIGSMLIFAMATTMLTEFMPKKASNGVAVNNFVRNIFSCVGAIVAQPLIGAIGNGWLFTGVGVIAASSSVVIWAMRKFGPRWRQVMDKELDTAG</sequence>
<dbReference type="Gene3D" id="1.20.1250.20">
    <property type="entry name" value="MFS general substrate transporter like domains"/>
    <property type="match status" value="1"/>
</dbReference>
<proteinExistence type="predicted"/>
<evidence type="ECO:0000259" key="7">
    <source>
        <dbReference type="PROSITE" id="PS50850"/>
    </source>
</evidence>
<dbReference type="Proteomes" id="UP000664203">
    <property type="component" value="Unassembled WGS sequence"/>
</dbReference>
<evidence type="ECO:0000256" key="3">
    <source>
        <dbReference type="ARBA" id="ARBA00022989"/>
    </source>
</evidence>
<organism evidence="8 9">
    <name type="scientific">Alectoria fallacina</name>
    <dbReference type="NCBI Taxonomy" id="1903189"/>
    <lineage>
        <taxon>Eukaryota</taxon>
        <taxon>Fungi</taxon>
        <taxon>Dikarya</taxon>
        <taxon>Ascomycota</taxon>
        <taxon>Pezizomycotina</taxon>
        <taxon>Lecanoromycetes</taxon>
        <taxon>OSLEUM clade</taxon>
        <taxon>Lecanoromycetidae</taxon>
        <taxon>Lecanorales</taxon>
        <taxon>Lecanorineae</taxon>
        <taxon>Parmeliaceae</taxon>
        <taxon>Alectoria</taxon>
    </lineage>
</organism>
<evidence type="ECO:0000256" key="4">
    <source>
        <dbReference type="ARBA" id="ARBA00023136"/>
    </source>
</evidence>
<feature type="transmembrane region" description="Helical" evidence="6">
    <location>
        <begin position="258"/>
        <end position="278"/>
    </location>
</feature>
<feature type="transmembrane region" description="Helical" evidence="6">
    <location>
        <begin position="199"/>
        <end position="219"/>
    </location>
</feature>
<feature type="transmembrane region" description="Helical" evidence="6">
    <location>
        <begin position="139"/>
        <end position="158"/>
    </location>
</feature>
<dbReference type="InterPro" id="IPR011701">
    <property type="entry name" value="MFS"/>
</dbReference>
<feature type="transmembrane region" description="Helical" evidence="6">
    <location>
        <begin position="378"/>
        <end position="397"/>
    </location>
</feature>
<dbReference type="GO" id="GO:0010509">
    <property type="term" value="P:intracellular polyamine homeostasis"/>
    <property type="evidence" value="ECO:0007669"/>
    <property type="project" value="TreeGrafter"/>
</dbReference>
<reference evidence="8" key="1">
    <citation type="submission" date="2021-03" db="EMBL/GenBank/DDBJ databases">
        <authorList>
            <person name="Tagirdzhanova G."/>
        </authorList>
    </citation>
    <scope>NUCLEOTIDE SEQUENCE</scope>
</reference>
<evidence type="ECO:0000256" key="2">
    <source>
        <dbReference type="ARBA" id="ARBA00022692"/>
    </source>
</evidence>
<dbReference type="CDD" id="cd17323">
    <property type="entry name" value="MFS_Tpo1_MDR_like"/>
    <property type="match status" value="1"/>
</dbReference>
<feature type="transmembrane region" description="Helical" evidence="6">
    <location>
        <begin position="170"/>
        <end position="187"/>
    </location>
</feature>
<dbReference type="PANTHER" id="PTHR23502">
    <property type="entry name" value="MAJOR FACILITATOR SUPERFAMILY"/>
    <property type="match status" value="1"/>
</dbReference>
<dbReference type="InterPro" id="IPR036259">
    <property type="entry name" value="MFS_trans_sf"/>
</dbReference>
<dbReference type="AlphaFoldDB" id="A0A8H3F987"/>
<keyword evidence="9" id="KW-1185">Reference proteome</keyword>
<accession>A0A8H3F987</accession>
<feature type="transmembrane region" description="Helical" evidence="6">
    <location>
        <begin position="432"/>
        <end position="449"/>
    </location>
</feature>
<feature type="region of interest" description="Disordered" evidence="5">
    <location>
        <begin position="1"/>
        <end position="72"/>
    </location>
</feature>
<feature type="domain" description="Major facilitator superfamily (MFS) profile" evidence="7">
    <location>
        <begin position="104"/>
        <end position="544"/>
    </location>
</feature>
<feature type="transmembrane region" description="Helical" evidence="6">
    <location>
        <begin position="455"/>
        <end position="478"/>
    </location>
</feature>
<feature type="transmembrane region" description="Helical" evidence="6">
    <location>
        <begin position="335"/>
        <end position="358"/>
    </location>
</feature>
<dbReference type="InterPro" id="IPR020846">
    <property type="entry name" value="MFS_dom"/>
</dbReference>
<gene>
    <name evidence="8" type="ORF">ALECFALPRED_000673</name>
</gene>
<feature type="transmembrane region" description="Helical" evidence="6">
    <location>
        <begin position="102"/>
        <end position="127"/>
    </location>
</feature>
<dbReference type="GO" id="GO:0005886">
    <property type="term" value="C:plasma membrane"/>
    <property type="evidence" value="ECO:0007669"/>
    <property type="project" value="TreeGrafter"/>
</dbReference>
<evidence type="ECO:0000313" key="8">
    <source>
        <dbReference type="EMBL" id="CAF9918422.1"/>
    </source>
</evidence>
<protein>
    <recommendedName>
        <fullName evidence="7">Major facilitator superfamily (MFS) profile domain-containing protein</fullName>
    </recommendedName>
</protein>